<dbReference type="HOGENOM" id="CLU_2384389_0_0_11"/>
<gene>
    <name evidence="2" type="ordered locus">BN6_55270</name>
</gene>
<dbReference type="AlphaFoldDB" id="K0K399"/>
<accession>K0K399</accession>
<evidence type="ECO:0000256" key="1">
    <source>
        <dbReference type="SAM" id="MobiDB-lite"/>
    </source>
</evidence>
<proteinExistence type="predicted"/>
<reference evidence="2 3" key="1">
    <citation type="journal article" date="2012" name="BMC Genomics">
        <title>Complete genome sequence of Saccharothrix espanaensis DSM 44229T and comparison to the other completely sequenced Pseudonocardiaceae.</title>
        <authorList>
            <person name="Strobel T."/>
            <person name="Al-Dilaimi A."/>
            <person name="Blom J."/>
            <person name="Gessner A."/>
            <person name="Kalinowski J."/>
            <person name="Luzhetska M."/>
            <person name="Puhler A."/>
            <person name="Szczepanowski R."/>
            <person name="Bechthold A."/>
            <person name="Ruckert C."/>
        </authorList>
    </citation>
    <scope>NUCLEOTIDE SEQUENCE [LARGE SCALE GENOMIC DNA]</scope>
    <source>
        <strain evidence="3">ATCC 51144 / DSM 44229 / JCM 9112 / NBRC 15066 / NRRL 15764</strain>
    </source>
</reference>
<organism evidence="2 3">
    <name type="scientific">Saccharothrix espanaensis (strain ATCC 51144 / DSM 44229 / JCM 9112 / NBRC 15066 / NRRL 15764)</name>
    <dbReference type="NCBI Taxonomy" id="1179773"/>
    <lineage>
        <taxon>Bacteria</taxon>
        <taxon>Bacillati</taxon>
        <taxon>Actinomycetota</taxon>
        <taxon>Actinomycetes</taxon>
        <taxon>Pseudonocardiales</taxon>
        <taxon>Pseudonocardiaceae</taxon>
        <taxon>Saccharothrix</taxon>
    </lineage>
</organism>
<evidence type="ECO:0000313" key="3">
    <source>
        <dbReference type="Proteomes" id="UP000006281"/>
    </source>
</evidence>
<dbReference type="EMBL" id="HE804045">
    <property type="protein sequence ID" value="CCH32786.1"/>
    <property type="molecule type" value="Genomic_DNA"/>
</dbReference>
<name>K0K399_SACES</name>
<feature type="region of interest" description="Disordered" evidence="1">
    <location>
        <begin position="23"/>
        <end position="56"/>
    </location>
</feature>
<sequence length="94" mass="10766">MLSTRSNGVRAVGAVSVPRFRRPLRPHRPLSRSIPDTVRGSRRDRPAGLGEPRARRTGTYGVYLTFSSGDGTWKRVERFLDRPHQRRRIESRLG</sequence>
<protein>
    <submittedName>
        <fullName evidence="2">Uncharacterized protein</fullName>
    </submittedName>
</protein>
<dbReference type="Proteomes" id="UP000006281">
    <property type="component" value="Chromosome"/>
</dbReference>
<keyword evidence="3" id="KW-1185">Reference proteome</keyword>
<evidence type="ECO:0000313" key="2">
    <source>
        <dbReference type="EMBL" id="CCH32786.1"/>
    </source>
</evidence>
<dbReference type="KEGG" id="sesp:BN6_55270"/>